<evidence type="ECO:0000313" key="12">
    <source>
        <dbReference type="RefSeq" id="XP_036672593.3"/>
    </source>
</evidence>
<dbReference type="Pfam" id="PF07776">
    <property type="entry name" value="zf-AD"/>
    <property type="match status" value="1"/>
</dbReference>
<proteinExistence type="predicted"/>
<feature type="domain" description="ZAD" evidence="10">
    <location>
        <begin position="9"/>
        <end position="91"/>
    </location>
</feature>
<dbReference type="InterPro" id="IPR012934">
    <property type="entry name" value="Znf_AD"/>
</dbReference>
<feature type="domain" description="C2H2-type" evidence="9">
    <location>
        <begin position="206"/>
        <end position="233"/>
    </location>
</feature>
<evidence type="ECO:0000256" key="2">
    <source>
        <dbReference type="ARBA" id="ARBA00022723"/>
    </source>
</evidence>
<dbReference type="PANTHER" id="PTHR24394:SF29">
    <property type="entry name" value="MYONEURIN"/>
    <property type="match status" value="1"/>
</dbReference>
<sequence length="364" mass="41553">MELRLDMLTLCRTCLQDGEAHMVSIYEEGDDKLRGGISLCEKIESLSGILIKPTEEEVLPTRICLRCKAFLTLAHKFRQICQRSNEFLREYVVKDAVAKDSMGEVEKNGVEEMENDGVEEAEKDAVEQVVNTPDPTPPPPAASEQFEQLEVEVLEEGAWSAEDLIEETPQHLLAEKEKPMVLAVQLLPAPVLPSFPTPSAVTPKLHVCEICGNGYPRKSTLDSHMRRHNNERPYECEICHQSFHVNYQLKRHIRQHTGARPYTCQYCHRTFADRTSLVKHERTHRNERPYGCKTCGKTFTYASVLKMHYKTHTGERPHTCRLCSKTFARMHNLVAHLQTQQHLNDPRLPAYLSTFKMGSTATDV</sequence>
<dbReference type="Proteomes" id="UP001652628">
    <property type="component" value="Chromosome 3"/>
</dbReference>
<dbReference type="GO" id="GO:0008270">
    <property type="term" value="F:zinc ion binding"/>
    <property type="evidence" value="ECO:0007669"/>
    <property type="project" value="UniProtKB-UniRule"/>
</dbReference>
<dbReference type="PANTHER" id="PTHR24394">
    <property type="entry name" value="ZINC FINGER PROTEIN"/>
    <property type="match status" value="1"/>
</dbReference>
<dbReference type="SUPFAM" id="SSF57667">
    <property type="entry name" value="beta-beta-alpha zinc fingers"/>
    <property type="match status" value="3"/>
</dbReference>
<evidence type="ECO:0000256" key="8">
    <source>
        <dbReference type="PROSITE-ProRule" id="PRU01263"/>
    </source>
</evidence>
<comment type="subcellular location">
    <subcellularLocation>
        <location evidence="1">Nucleus</location>
    </subcellularLocation>
</comment>
<reference evidence="12" key="1">
    <citation type="submission" date="2025-08" db="UniProtKB">
        <authorList>
            <consortium name="RefSeq"/>
        </authorList>
    </citation>
    <scope>IDENTIFICATION</scope>
</reference>
<feature type="domain" description="C2H2-type" evidence="9">
    <location>
        <begin position="262"/>
        <end position="289"/>
    </location>
</feature>
<feature type="binding site" evidence="8">
    <location>
        <position position="11"/>
    </location>
    <ligand>
        <name>Zn(2+)</name>
        <dbReference type="ChEBI" id="CHEBI:29105"/>
    </ligand>
</feature>
<dbReference type="SUPFAM" id="SSF57716">
    <property type="entry name" value="Glucocorticoid receptor-like (DNA-binding domain)"/>
    <property type="match status" value="1"/>
</dbReference>
<evidence type="ECO:0000256" key="5">
    <source>
        <dbReference type="ARBA" id="ARBA00022833"/>
    </source>
</evidence>
<gene>
    <name evidence="12" type="primary">LOC118877556</name>
</gene>
<dbReference type="SMART" id="SM00355">
    <property type="entry name" value="ZnF_C2H2"/>
    <property type="match status" value="5"/>
</dbReference>
<dbReference type="GeneID" id="118877556"/>
<keyword evidence="6" id="KW-0539">Nucleus</keyword>
<feature type="binding site" evidence="8">
    <location>
        <position position="67"/>
    </location>
    <ligand>
        <name>Zn(2+)</name>
        <dbReference type="ChEBI" id="CHEBI:29105"/>
    </ligand>
</feature>
<dbReference type="RefSeq" id="XP_036672593.3">
    <property type="nucleotide sequence ID" value="XM_036816698.3"/>
</dbReference>
<feature type="domain" description="C2H2-type" evidence="9">
    <location>
        <begin position="318"/>
        <end position="347"/>
    </location>
</feature>
<dbReference type="Gene3D" id="3.30.160.60">
    <property type="entry name" value="Classic Zinc Finger"/>
    <property type="match status" value="5"/>
</dbReference>
<dbReference type="AlphaFoldDB" id="A0AB40A6Q6"/>
<evidence type="ECO:0000313" key="11">
    <source>
        <dbReference type="Proteomes" id="UP001652628"/>
    </source>
</evidence>
<dbReference type="GO" id="GO:0005634">
    <property type="term" value="C:nucleus"/>
    <property type="evidence" value="ECO:0007669"/>
    <property type="project" value="UniProtKB-SubCell"/>
</dbReference>
<keyword evidence="3" id="KW-0677">Repeat</keyword>
<keyword evidence="2 8" id="KW-0479">Metal-binding</keyword>
<dbReference type="InterPro" id="IPR013087">
    <property type="entry name" value="Znf_C2H2_type"/>
</dbReference>
<dbReference type="GO" id="GO:0003677">
    <property type="term" value="F:DNA binding"/>
    <property type="evidence" value="ECO:0007669"/>
    <property type="project" value="UniProtKB-KW"/>
</dbReference>
<evidence type="ECO:0000259" key="9">
    <source>
        <dbReference type="PROSITE" id="PS50157"/>
    </source>
</evidence>
<evidence type="ECO:0000256" key="3">
    <source>
        <dbReference type="ARBA" id="ARBA00022737"/>
    </source>
</evidence>
<feature type="domain" description="C2H2-type" evidence="9">
    <location>
        <begin position="234"/>
        <end position="261"/>
    </location>
</feature>
<dbReference type="SMART" id="SM00868">
    <property type="entry name" value="zf-AD"/>
    <property type="match status" value="1"/>
</dbReference>
<feature type="binding site" evidence="8">
    <location>
        <position position="64"/>
    </location>
    <ligand>
        <name>Zn(2+)</name>
        <dbReference type="ChEBI" id="CHEBI:29105"/>
    </ligand>
</feature>
<accession>A0AB40A6Q6</accession>
<dbReference type="GO" id="GO:0000981">
    <property type="term" value="F:DNA-binding transcription factor activity, RNA polymerase II-specific"/>
    <property type="evidence" value="ECO:0007669"/>
    <property type="project" value="TreeGrafter"/>
</dbReference>
<evidence type="ECO:0000256" key="7">
    <source>
        <dbReference type="PROSITE-ProRule" id="PRU00042"/>
    </source>
</evidence>
<keyword evidence="11" id="KW-1185">Reference proteome</keyword>
<feature type="binding site" evidence="8">
    <location>
        <position position="14"/>
    </location>
    <ligand>
        <name>Zn(2+)</name>
        <dbReference type="ChEBI" id="CHEBI:29105"/>
    </ligand>
</feature>
<organism evidence="11 12">
    <name type="scientific">Drosophila suzukii</name>
    <name type="common">Spotted-wing drosophila fruit fly</name>
    <dbReference type="NCBI Taxonomy" id="28584"/>
    <lineage>
        <taxon>Eukaryota</taxon>
        <taxon>Metazoa</taxon>
        <taxon>Ecdysozoa</taxon>
        <taxon>Arthropoda</taxon>
        <taxon>Hexapoda</taxon>
        <taxon>Insecta</taxon>
        <taxon>Pterygota</taxon>
        <taxon>Neoptera</taxon>
        <taxon>Endopterygota</taxon>
        <taxon>Diptera</taxon>
        <taxon>Brachycera</taxon>
        <taxon>Muscomorpha</taxon>
        <taxon>Ephydroidea</taxon>
        <taxon>Drosophilidae</taxon>
        <taxon>Drosophila</taxon>
        <taxon>Sophophora</taxon>
    </lineage>
</organism>
<dbReference type="PROSITE" id="PS50157">
    <property type="entry name" value="ZINC_FINGER_C2H2_2"/>
    <property type="match status" value="5"/>
</dbReference>
<dbReference type="InterPro" id="IPR036236">
    <property type="entry name" value="Znf_C2H2_sf"/>
</dbReference>
<feature type="domain" description="C2H2-type" evidence="9">
    <location>
        <begin position="290"/>
        <end position="317"/>
    </location>
</feature>
<evidence type="ECO:0000256" key="4">
    <source>
        <dbReference type="ARBA" id="ARBA00022771"/>
    </source>
</evidence>
<dbReference type="PROSITE" id="PS51915">
    <property type="entry name" value="ZAD"/>
    <property type="match status" value="1"/>
</dbReference>
<dbReference type="Pfam" id="PF00096">
    <property type="entry name" value="zf-C2H2"/>
    <property type="match status" value="5"/>
</dbReference>
<name>A0AB40A6Q6_DROSZ</name>
<evidence type="ECO:0000256" key="1">
    <source>
        <dbReference type="ARBA" id="ARBA00004123"/>
    </source>
</evidence>
<evidence type="ECO:0000256" key="6">
    <source>
        <dbReference type="ARBA" id="ARBA00023242"/>
    </source>
</evidence>
<evidence type="ECO:0000259" key="10">
    <source>
        <dbReference type="PROSITE" id="PS51915"/>
    </source>
</evidence>
<keyword evidence="4 7" id="KW-0863">Zinc-finger</keyword>
<keyword evidence="5 8" id="KW-0862">Zinc</keyword>
<dbReference type="Gene3D" id="3.40.1800.20">
    <property type="match status" value="1"/>
</dbReference>
<dbReference type="PROSITE" id="PS00028">
    <property type="entry name" value="ZINC_FINGER_C2H2_1"/>
    <property type="match status" value="5"/>
</dbReference>
<protein>
    <submittedName>
        <fullName evidence="12">Transcription factor Ouib</fullName>
    </submittedName>
</protein>